<reference evidence="1" key="1">
    <citation type="journal article" date="2023" name="Plant J.">
        <title>The genome of the king protea, Protea cynaroides.</title>
        <authorList>
            <person name="Chang J."/>
            <person name="Duong T.A."/>
            <person name="Schoeman C."/>
            <person name="Ma X."/>
            <person name="Roodt D."/>
            <person name="Barker N."/>
            <person name="Li Z."/>
            <person name="Van de Peer Y."/>
            <person name="Mizrachi E."/>
        </authorList>
    </citation>
    <scope>NUCLEOTIDE SEQUENCE</scope>
    <source>
        <tissue evidence="1">Young leaves</tissue>
    </source>
</reference>
<keyword evidence="2" id="KW-1185">Reference proteome</keyword>
<sequence>MARLSSHKSFIFPAPPPSPVNPSLITPTPIATGKGIRSAVVDDDILSKYLESRLRVPDLNMPQSRSFSISRRRSPAEIDLRLLLSRDDDSIRQILGSAMEFGVFKIIGLGISADELRSMMAEAELIFPIPVELKKDLGREEFLWFCPGNHELETLQGKIGRGRYRNFSRTMESIFGKLKAIADMVGQILSDYHMGKNRRDQGIQAGMDPILCLHKSVGPILSYNDSYPYALSFFLSDSDHEFLVQSARAPLSFNAMAGSILVTVRKQLQEWSNGEFKTVSGEPNLILNSDGSSSFFVEFMCTPSSLSYKPNQMKKISLHNQILTFLIVWFLYKFFT</sequence>
<dbReference type="PANTHER" id="PTHR34945:SF4">
    <property type="entry name" value="2-OXOGLUTARATE (2OG) AND FE(II)-DEPENDENT OXYGENASE SUPERFAMILY PROTEIN"/>
    <property type="match status" value="1"/>
</dbReference>
<name>A0A9Q0KHQ3_9MAGN</name>
<dbReference type="EMBL" id="JAMYWD010000005">
    <property type="protein sequence ID" value="KAJ4970823.1"/>
    <property type="molecule type" value="Genomic_DNA"/>
</dbReference>
<evidence type="ECO:0000313" key="1">
    <source>
        <dbReference type="EMBL" id="KAJ4970823.1"/>
    </source>
</evidence>
<dbReference type="PANTHER" id="PTHR34945">
    <property type="entry name" value="2-OXOGLUTARATE (2OG) AND FE(II)-DEPENDENT OXYGENASE SUPERFAMILY PROTEIN"/>
    <property type="match status" value="1"/>
</dbReference>
<dbReference type="InterPro" id="IPR027443">
    <property type="entry name" value="IPNS-like_sf"/>
</dbReference>
<accession>A0A9Q0KHQ3</accession>
<gene>
    <name evidence="1" type="ORF">NE237_003922</name>
</gene>
<dbReference type="SUPFAM" id="SSF51197">
    <property type="entry name" value="Clavaminate synthase-like"/>
    <property type="match status" value="1"/>
</dbReference>
<protein>
    <submittedName>
        <fullName evidence="1">Uncharacterized protein</fullName>
    </submittedName>
</protein>
<dbReference type="OrthoDB" id="1523082at2759"/>
<comment type="caution">
    <text evidence="1">The sequence shown here is derived from an EMBL/GenBank/DDBJ whole genome shotgun (WGS) entry which is preliminary data.</text>
</comment>
<organism evidence="1 2">
    <name type="scientific">Protea cynaroides</name>
    <dbReference type="NCBI Taxonomy" id="273540"/>
    <lineage>
        <taxon>Eukaryota</taxon>
        <taxon>Viridiplantae</taxon>
        <taxon>Streptophyta</taxon>
        <taxon>Embryophyta</taxon>
        <taxon>Tracheophyta</taxon>
        <taxon>Spermatophyta</taxon>
        <taxon>Magnoliopsida</taxon>
        <taxon>Proteales</taxon>
        <taxon>Proteaceae</taxon>
        <taxon>Protea</taxon>
    </lineage>
</organism>
<dbReference type="Gene3D" id="2.60.120.330">
    <property type="entry name" value="B-lactam Antibiotic, Isopenicillin N Synthase, Chain"/>
    <property type="match status" value="1"/>
</dbReference>
<evidence type="ECO:0000313" key="2">
    <source>
        <dbReference type="Proteomes" id="UP001141806"/>
    </source>
</evidence>
<dbReference type="Proteomes" id="UP001141806">
    <property type="component" value="Unassembled WGS sequence"/>
</dbReference>
<proteinExistence type="predicted"/>
<dbReference type="AlphaFoldDB" id="A0A9Q0KHQ3"/>